<dbReference type="OrthoDB" id="3389160at2"/>
<protein>
    <submittedName>
        <fullName evidence="4">GNAT family N-acetyltransferase</fullName>
    </submittedName>
</protein>
<dbReference type="AlphaFoldDB" id="A0A3S0J8P6"/>
<proteinExistence type="predicted"/>
<dbReference type="Pfam" id="PF00583">
    <property type="entry name" value="Acetyltransf_1"/>
    <property type="match status" value="1"/>
</dbReference>
<sequence>MNRTTNSDDSSPRIRLLDTVTDAQLRELAAVLADCVEGGASVSFMQPLTEARAQAFWRHVADGVASGERALLVAEDEEGILGTVQVVLALPENQPHRGEVAKMLVHRRARRRGIGALLMKAAEELARERGKTLLVLDTSSADAERLYERSGWVRVGSIPGYALLPQGEPCATTYFYRELNK</sequence>
<dbReference type="InterPro" id="IPR000182">
    <property type="entry name" value="GNAT_dom"/>
</dbReference>
<dbReference type="Gene3D" id="3.40.630.30">
    <property type="match status" value="1"/>
</dbReference>
<evidence type="ECO:0000256" key="2">
    <source>
        <dbReference type="ARBA" id="ARBA00023315"/>
    </source>
</evidence>
<evidence type="ECO:0000259" key="3">
    <source>
        <dbReference type="PROSITE" id="PS51186"/>
    </source>
</evidence>
<reference evidence="4 5" key="1">
    <citation type="submission" date="2018-12" db="EMBL/GenBank/DDBJ databases">
        <title>The genome of Variovorax gossypii DSM 100435.</title>
        <authorList>
            <person name="Gao J."/>
            <person name="Sun J."/>
        </authorList>
    </citation>
    <scope>NUCLEOTIDE SEQUENCE [LARGE SCALE GENOMIC DNA]</scope>
    <source>
        <strain evidence="4 5">DSM 100435</strain>
    </source>
</reference>
<dbReference type="SUPFAM" id="SSF55729">
    <property type="entry name" value="Acyl-CoA N-acyltransferases (Nat)"/>
    <property type="match status" value="1"/>
</dbReference>
<dbReference type="PANTHER" id="PTHR43877:SF1">
    <property type="entry name" value="ACETYLTRANSFERASE"/>
    <property type="match status" value="1"/>
</dbReference>
<dbReference type="PROSITE" id="PS51186">
    <property type="entry name" value="GNAT"/>
    <property type="match status" value="1"/>
</dbReference>
<dbReference type="PANTHER" id="PTHR43877">
    <property type="entry name" value="AMINOALKYLPHOSPHONATE N-ACETYLTRANSFERASE-RELATED-RELATED"/>
    <property type="match status" value="1"/>
</dbReference>
<dbReference type="InterPro" id="IPR016181">
    <property type="entry name" value="Acyl_CoA_acyltransferase"/>
</dbReference>
<gene>
    <name evidence="4" type="ORF">EJP69_09850</name>
</gene>
<evidence type="ECO:0000256" key="1">
    <source>
        <dbReference type="ARBA" id="ARBA00022679"/>
    </source>
</evidence>
<feature type="domain" description="N-acetyltransferase" evidence="3">
    <location>
        <begin position="12"/>
        <end position="180"/>
    </location>
</feature>
<dbReference type="GO" id="GO:0016747">
    <property type="term" value="F:acyltransferase activity, transferring groups other than amino-acyl groups"/>
    <property type="evidence" value="ECO:0007669"/>
    <property type="project" value="InterPro"/>
</dbReference>
<dbReference type="Proteomes" id="UP000267418">
    <property type="component" value="Unassembled WGS sequence"/>
</dbReference>
<keyword evidence="2" id="KW-0012">Acyltransferase</keyword>
<comment type="caution">
    <text evidence="4">The sequence shown here is derived from an EMBL/GenBank/DDBJ whole genome shotgun (WGS) entry which is preliminary data.</text>
</comment>
<dbReference type="InterPro" id="IPR050832">
    <property type="entry name" value="Bact_Acetyltransf"/>
</dbReference>
<dbReference type="RefSeq" id="WP_126469750.1">
    <property type="nucleotide sequence ID" value="NZ_RXOE01000002.1"/>
</dbReference>
<organism evidence="4 5">
    <name type="scientific">Variovorax gossypii</name>
    <dbReference type="NCBI Taxonomy" id="1679495"/>
    <lineage>
        <taxon>Bacteria</taxon>
        <taxon>Pseudomonadati</taxon>
        <taxon>Pseudomonadota</taxon>
        <taxon>Betaproteobacteria</taxon>
        <taxon>Burkholderiales</taxon>
        <taxon>Comamonadaceae</taxon>
        <taxon>Variovorax</taxon>
    </lineage>
</organism>
<keyword evidence="5" id="KW-1185">Reference proteome</keyword>
<name>A0A3S0J8P6_9BURK</name>
<evidence type="ECO:0000313" key="4">
    <source>
        <dbReference type="EMBL" id="RTQ34708.1"/>
    </source>
</evidence>
<evidence type="ECO:0000313" key="5">
    <source>
        <dbReference type="Proteomes" id="UP000267418"/>
    </source>
</evidence>
<keyword evidence="1 4" id="KW-0808">Transferase</keyword>
<dbReference type="EMBL" id="RXOE01000002">
    <property type="protein sequence ID" value="RTQ34708.1"/>
    <property type="molecule type" value="Genomic_DNA"/>
</dbReference>
<dbReference type="CDD" id="cd04301">
    <property type="entry name" value="NAT_SF"/>
    <property type="match status" value="1"/>
</dbReference>
<accession>A0A3S0J8P6</accession>